<feature type="domain" description="RNA polymerase sigma-70 region 2" evidence="6">
    <location>
        <begin position="32"/>
        <end position="97"/>
    </location>
</feature>
<accession>A0ABY7UDA5</accession>
<evidence type="ECO:0000313" key="8">
    <source>
        <dbReference type="EMBL" id="WCZ33452.1"/>
    </source>
</evidence>
<evidence type="ECO:0000259" key="7">
    <source>
        <dbReference type="Pfam" id="PF08281"/>
    </source>
</evidence>
<keyword evidence="4" id="KW-0238">DNA-binding</keyword>
<evidence type="ECO:0000256" key="3">
    <source>
        <dbReference type="ARBA" id="ARBA00023082"/>
    </source>
</evidence>
<dbReference type="NCBIfam" id="TIGR02937">
    <property type="entry name" value="sigma70-ECF"/>
    <property type="match status" value="1"/>
</dbReference>
<organism evidence="8 9">
    <name type="scientific">Corynebacterium massiliense DSM 45435</name>
    <dbReference type="NCBI Taxonomy" id="1121364"/>
    <lineage>
        <taxon>Bacteria</taxon>
        <taxon>Bacillati</taxon>
        <taxon>Actinomycetota</taxon>
        <taxon>Actinomycetes</taxon>
        <taxon>Mycobacteriales</taxon>
        <taxon>Corynebacteriaceae</taxon>
        <taxon>Corynebacterium</taxon>
    </lineage>
</organism>
<gene>
    <name evidence="8" type="primary">sigM</name>
    <name evidence="8" type="ORF">CMASS_10225</name>
</gene>
<dbReference type="InterPro" id="IPR014284">
    <property type="entry name" value="RNA_pol_sigma-70_dom"/>
</dbReference>
<evidence type="ECO:0000313" key="9">
    <source>
        <dbReference type="Proteomes" id="UP001220064"/>
    </source>
</evidence>
<dbReference type="SUPFAM" id="SSF88659">
    <property type="entry name" value="Sigma3 and sigma4 domains of RNA polymerase sigma factors"/>
    <property type="match status" value="1"/>
</dbReference>
<protein>
    <submittedName>
        <fullName evidence="8">ECF RNA polymerase sigma factor SigM</fullName>
    </submittedName>
</protein>
<feature type="domain" description="RNA polymerase sigma factor 70 region 4 type 2" evidence="7">
    <location>
        <begin position="131"/>
        <end position="182"/>
    </location>
</feature>
<evidence type="ECO:0000256" key="2">
    <source>
        <dbReference type="ARBA" id="ARBA00023015"/>
    </source>
</evidence>
<dbReference type="InterPro" id="IPR039425">
    <property type="entry name" value="RNA_pol_sigma-70-like"/>
</dbReference>
<comment type="similarity">
    <text evidence="1">Belongs to the sigma-70 factor family. ECF subfamily.</text>
</comment>
<dbReference type="Gene3D" id="1.10.1740.10">
    <property type="match status" value="1"/>
</dbReference>
<dbReference type="InterPro" id="IPR013324">
    <property type="entry name" value="RNA_pol_sigma_r3/r4-like"/>
</dbReference>
<dbReference type="InterPro" id="IPR036388">
    <property type="entry name" value="WH-like_DNA-bd_sf"/>
</dbReference>
<dbReference type="Pfam" id="PF04542">
    <property type="entry name" value="Sigma70_r2"/>
    <property type="match status" value="1"/>
</dbReference>
<keyword evidence="5" id="KW-0804">Transcription</keyword>
<dbReference type="InterPro" id="IPR013325">
    <property type="entry name" value="RNA_pol_sigma_r2"/>
</dbReference>
<proteinExistence type="inferred from homology"/>
<sequence>MAGSSAPDGAELADNELVDRFIAGDAKAFSTIVERHRARLTFVARRYTNNDTDAQDVVQEAFFRASCNLHRYRRESALSTWLHRLVMNSGYDFLNHRANREHASLDAEVVEADRNVYCASDPFRGIDKRIAVTNAMLKLREDQRFAIYMTDIVGYPVAEVARHAGVAEGTIKSRRARARATLREEMGGAMEAEPASAVTGR</sequence>
<dbReference type="EMBL" id="CP063189">
    <property type="protein sequence ID" value="WCZ33452.1"/>
    <property type="molecule type" value="Genomic_DNA"/>
</dbReference>
<keyword evidence="3" id="KW-0731">Sigma factor</keyword>
<dbReference type="Gene3D" id="1.10.10.10">
    <property type="entry name" value="Winged helix-like DNA-binding domain superfamily/Winged helix DNA-binding domain"/>
    <property type="match status" value="1"/>
</dbReference>
<evidence type="ECO:0000259" key="6">
    <source>
        <dbReference type="Pfam" id="PF04542"/>
    </source>
</evidence>
<dbReference type="InterPro" id="IPR007627">
    <property type="entry name" value="RNA_pol_sigma70_r2"/>
</dbReference>
<reference evidence="8 9" key="1">
    <citation type="submission" date="2020-10" db="EMBL/GenBank/DDBJ databases">
        <title>Complete genome sequence of Corynebacterium massiliense DSM 45435, type strain of Corynebacterium massiliense.</title>
        <authorList>
            <person name="Busche T."/>
            <person name="Kalinowski J."/>
            <person name="Ruckert C."/>
        </authorList>
    </citation>
    <scope>NUCLEOTIDE SEQUENCE [LARGE SCALE GENOMIC DNA]</scope>
    <source>
        <strain evidence="8 9">DSM 45435</strain>
    </source>
</reference>
<dbReference type="Pfam" id="PF08281">
    <property type="entry name" value="Sigma70_r4_2"/>
    <property type="match status" value="1"/>
</dbReference>
<evidence type="ECO:0000256" key="4">
    <source>
        <dbReference type="ARBA" id="ARBA00023125"/>
    </source>
</evidence>
<evidence type="ECO:0000256" key="1">
    <source>
        <dbReference type="ARBA" id="ARBA00010641"/>
    </source>
</evidence>
<dbReference type="SUPFAM" id="SSF88946">
    <property type="entry name" value="Sigma2 domain of RNA polymerase sigma factors"/>
    <property type="match status" value="1"/>
</dbReference>
<dbReference type="PANTHER" id="PTHR43133:SF50">
    <property type="entry name" value="ECF RNA POLYMERASE SIGMA FACTOR SIGM"/>
    <property type="match status" value="1"/>
</dbReference>
<keyword evidence="2" id="KW-0805">Transcription regulation</keyword>
<name>A0ABY7UDA5_9CORY</name>
<dbReference type="Proteomes" id="UP001220064">
    <property type="component" value="Chromosome"/>
</dbReference>
<dbReference type="RefSeq" id="WP_022863355.1">
    <property type="nucleotide sequence ID" value="NZ_ATVG01000009.1"/>
</dbReference>
<evidence type="ECO:0000256" key="5">
    <source>
        <dbReference type="ARBA" id="ARBA00023163"/>
    </source>
</evidence>
<keyword evidence="9" id="KW-1185">Reference proteome</keyword>
<dbReference type="PANTHER" id="PTHR43133">
    <property type="entry name" value="RNA POLYMERASE ECF-TYPE SIGMA FACTO"/>
    <property type="match status" value="1"/>
</dbReference>
<dbReference type="InterPro" id="IPR013249">
    <property type="entry name" value="RNA_pol_sigma70_r4_t2"/>
</dbReference>